<accession>A0AAJ1MP40</accession>
<sequence>MNKPSLKQLIVICSLILLSLIVLLVFQLRAEHKLKVYYKYISNVDSYIESGLYNDAASSIESLFSNIYNNKTALMFLKRCEKIAAGTGKYRLYSDYALGLYEEFPGSSEIAAVAVYALILYGQSMQAYDLAEKELFNSEYWPLFALIIAETGSTDYNNKKLQKQSVMYSRMLDNELSVSELAEAGKTLKDDRLFLDSALKLLEAGDFKEAEKTLLQTRAASFPMVKAELAWDLKDYSSAFQYYKKIGDKSGNLDLLLFGGDLMLKHGLNNEAREQYIALLSEAPSKSFIPYRNLYYIDHSYEKRLEWINKGLQKFPDENELLVSAAWEAYILDNPVEAAQYLSKVEDESLSIQLFKLNMMLGGRTAEHVIGNFWNIYNANPYSESAAVSFANFLLKNKQWEQLDLLIKRYRGSGNDDSWPYTYSAVSKAMQGEYSAAEELINTALEKDDNLMNNYNLAVILTASGRYKESADVLEKILILFDNTIDKDTIDKIHLGLSENFYNSGNYENALYYINKVRSEEVNSINYNLLRNKIQDRIND</sequence>
<dbReference type="Pfam" id="PF13432">
    <property type="entry name" value="TPR_16"/>
    <property type="match status" value="1"/>
</dbReference>
<dbReference type="AlphaFoldDB" id="A0AAJ1MP40"/>
<dbReference type="Gene3D" id="1.25.40.10">
    <property type="entry name" value="Tetratricopeptide repeat domain"/>
    <property type="match status" value="1"/>
</dbReference>
<dbReference type="InterPro" id="IPR011990">
    <property type="entry name" value="TPR-like_helical_dom_sf"/>
</dbReference>
<name>A0AAJ1MP40_9SPIO</name>
<gene>
    <name evidence="1" type="ORF">PQJ61_10500</name>
</gene>
<evidence type="ECO:0008006" key="3">
    <source>
        <dbReference type="Google" id="ProtNLM"/>
    </source>
</evidence>
<evidence type="ECO:0000313" key="1">
    <source>
        <dbReference type="EMBL" id="MDC7227179.1"/>
    </source>
</evidence>
<reference evidence="1 2" key="1">
    <citation type="submission" date="2022-12" db="EMBL/GenBank/DDBJ databases">
        <title>Metagenome assembled genome from gulf of manar.</title>
        <authorList>
            <person name="Kohli P."/>
            <person name="Pk S."/>
            <person name="Venkata Ramana C."/>
            <person name="Sasikala C."/>
        </authorList>
    </citation>
    <scope>NUCLEOTIDE SEQUENCE [LARGE SCALE GENOMIC DNA]</scope>
    <source>
        <strain evidence="1">JB008</strain>
    </source>
</reference>
<evidence type="ECO:0000313" key="2">
    <source>
        <dbReference type="Proteomes" id="UP001221217"/>
    </source>
</evidence>
<dbReference type="EMBL" id="JAQQAL010000022">
    <property type="protein sequence ID" value="MDC7227179.1"/>
    <property type="molecule type" value="Genomic_DNA"/>
</dbReference>
<comment type="caution">
    <text evidence="1">The sequence shown here is derived from an EMBL/GenBank/DDBJ whole genome shotgun (WGS) entry which is preliminary data.</text>
</comment>
<protein>
    <recommendedName>
        <fullName evidence="3">Tetratricopeptide repeat protein</fullName>
    </recommendedName>
</protein>
<organism evidence="1 2">
    <name type="scientific">Candidatus Thalassospirochaeta sargassi</name>
    <dbReference type="NCBI Taxonomy" id="3119039"/>
    <lineage>
        <taxon>Bacteria</taxon>
        <taxon>Pseudomonadati</taxon>
        <taxon>Spirochaetota</taxon>
        <taxon>Spirochaetia</taxon>
        <taxon>Spirochaetales</taxon>
        <taxon>Spirochaetaceae</taxon>
        <taxon>Candidatus Thalassospirochaeta</taxon>
    </lineage>
</organism>
<dbReference type="Proteomes" id="UP001221217">
    <property type="component" value="Unassembled WGS sequence"/>
</dbReference>
<proteinExistence type="predicted"/>
<dbReference type="SUPFAM" id="SSF48452">
    <property type="entry name" value="TPR-like"/>
    <property type="match status" value="2"/>
</dbReference>